<dbReference type="EMBL" id="BABT02000220">
    <property type="protein sequence ID" value="GAA99396.1"/>
    <property type="molecule type" value="Genomic_DNA"/>
</dbReference>
<organism evidence="6 7">
    <name type="scientific">Mixia osmundae (strain CBS 9802 / IAM 14324 / JCM 22182 / KY 12970)</name>
    <dbReference type="NCBI Taxonomy" id="764103"/>
    <lineage>
        <taxon>Eukaryota</taxon>
        <taxon>Fungi</taxon>
        <taxon>Dikarya</taxon>
        <taxon>Basidiomycota</taxon>
        <taxon>Pucciniomycotina</taxon>
        <taxon>Mixiomycetes</taxon>
        <taxon>Mixiales</taxon>
        <taxon>Mixiaceae</taxon>
        <taxon>Mixia</taxon>
    </lineage>
</organism>
<proteinExistence type="inferred from homology"/>
<dbReference type="InterPro" id="IPR013857">
    <property type="entry name" value="NADH-UbQ_OxRdtase-assoc_prot30"/>
</dbReference>
<comment type="caution">
    <text evidence="6">The sequence shown here is derived from an EMBL/GenBank/DDBJ whole genome shotgun (WGS) entry which is preliminary data.</text>
</comment>
<keyword evidence="3" id="KW-0496">Mitochondrion</keyword>
<reference evidence="6 7" key="2">
    <citation type="journal article" date="2012" name="Open Biol.">
        <title>Characteristics of nucleosomes and linker DNA regions on the genome of the basidiomycete Mixia osmundae revealed by mono- and dinucleosome mapping.</title>
        <authorList>
            <person name="Nishida H."/>
            <person name="Kondo S."/>
            <person name="Matsumoto T."/>
            <person name="Suzuki Y."/>
            <person name="Yoshikawa H."/>
            <person name="Taylor T.D."/>
            <person name="Sugiyama J."/>
        </authorList>
    </citation>
    <scope>NUCLEOTIDE SEQUENCE [LARGE SCALE GENOMIC DNA]</scope>
    <source>
        <strain evidence="7">CBS 9802 / IAM 14324 / JCM 22182 / KY 12970</strain>
    </source>
</reference>
<evidence type="ECO:0000256" key="2">
    <source>
        <dbReference type="ARBA" id="ARBA00007884"/>
    </source>
</evidence>
<name>G7E9S7_MIXOS</name>
<dbReference type="STRING" id="764103.G7E9S7"/>
<keyword evidence="7" id="KW-1185">Reference proteome</keyword>
<evidence type="ECO:0000256" key="4">
    <source>
        <dbReference type="ARBA" id="ARBA00023186"/>
    </source>
</evidence>
<dbReference type="SUPFAM" id="SSF49785">
    <property type="entry name" value="Galactose-binding domain-like"/>
    <property type="match status" value="1"/>
</dbReference>
<dbReference type="InterPro" id="IPR039131">
    <property type="entry name" value="NDUFAF1"/>
</dbReference>
<evidence type="ECO:0000256" key="3">
    <source>
        <dbReference type="ARBA" id="ARBA00023128"/>
    </source>
</evidence>
<dbReference type="Proteomes" id="UP000009131">
    <property type="component" value="Unassembled WGS sequence"/>
</dbReference>
<sequence length="282" mass="31038">MAWREYLNRSFDVFKSRSVALTRMDPLGTSQKVQMTMATLRSPDDLRSFALGADSDIGGHSTAHLDLDADGKGRFSGSLSSKVPQGLKLGGSEINRTGYAGFRTKSRPSIFGIQTWDTSLHQFLKLRLRNSGDSMRYFVNLQTDGPVQSDLFQHRLILGEVGKWEDVLVAFDHFTLINSGDLSETQISMMREKIRTVGISVLGPAEGDYELGIESFEAVNSNDAELLLQQDEKVAERLTAGTTVDSRTVVEIPAGDPTALDICSQLVARIERPPPGTITVER</sequence>
<reference evidence="6 7" key="1">
    <citation type="journal article" date="2011" name="J. Gen. Appl. Microbiol.">
        <title>Draft genome sequencing of the enigmatic basidiomycete Mixia osmundae.</title>
        <authorList>
            <person name="Nishida H."/>
            <person name="Nagatsuka Y."/>
            <person name="Sugiyama J."/>
        </authorList>
    </citation>
    <scope>NUCLEOTIDE SEQUENCE [LARGE SCALE GENOMIC DNA]</scope>
    <source>
        <strain evidence="7">CBS 9802 / IAM 14324 / JCM 22182 / KY 12970</strain>
    </source>
</reference>
<dbReference type="InParanoid" id="G7E9S7"/>
<dbReference type="HOGENOM" id="CLU_059028_1_1_1"/>
<feature type="domain" description="NADH:ubiquinone oxidoreductase intermediate-associated protein 30" evidence="5">
    <location>
        <begin position="40"/>
        <end position="213"/>
    </location>
</feature>
<dbReference type="PANTHER" id="PTHR13194:SF18">
    <property type="entry name" value="COMPLEX I INTERMEDIATE-ASSOCIATED PROTEIN 30, MITOCHONDRIAL"/>
    <property type="match status" value="1"/>
</dbReference>
<evidence type="ECO:0000259" key="5">
    <source>
        <dbReference type="Pfam" id="PF08547"/>
    </source>
</evidence>
<evidence type="ECO:0000313" key="7">
    <source>
        <dbReference type="Proteomes" id="UP000009131"/>
    </source>
</evidence>
<accession>G7E9S7</accession>
<dbReference type="eggNOG" id="KOG2435">
    <property type="taxonomic scope" value="Eukaryota"/>
</dbReference>
<comment type="subcellular location">
    <subcellularLocation>
        <location evidence="1">Mitochondrion</location>
    </subcellularLocation>
</comment>
<dbReference type="GO" id="GO:0006120">
    <property type="term" value="P:mitochondrial electron transport, NADH to ubiquinone"/>
    <property type="evidence" value="ECO:0007669"/>
    <property type="project" value="TreeGrafter"/>
</dbReference>
<comment type="similarity">
    <text evidence="2">Belongs to the CIA30 family.</text>
</comment>
<protein>
    <recommendedName>
        <fullName evidence="5">NADH:ubiquinone oxidoreductase intermediate-associated protein 30 domain-containing protein</fullName>
    </recommendedName>
</protein>
<dbReference type="GO" id="GO:0005739">
    <property type="term" value="C:mitochondrion"/>
    <property type="evidence" value="ECO:0007669"/>
    <property type="project" value="UniProtKB-SubCell"/>
</dbReference>
<dbReference type="GO" id="GO:0051082">
    <property type="term" value="F:unfolded protein binding"/>
    <property type="evidence" value="ECO:0007669"/>
    <property type="project" value="TreeGrafter"/>
</dbReference>
<evidence type="ECO:0000313" key="6">
    <source>
        <dbReference type="EMBL" id="GAA99396.1"/>
    </source>
</evidence>
<evidence type="ECO:0000256" key="1">
    <source>
        <dbReference type="ARBA" id="ARBA00004173"/>
    </source>
</evidence>
<dbReference type="AlphaFoldDB" id="G7E9S7"/>
<dbReference type="GO" id="GO:0010257">
    <property type="term" value="P:NADH dehydrogenase complex assembly"/>
    <property type="evidence" value="ECO:0007669"/>
    <property type="project" value="TreeGrafter"/>
</dbReference>
<dbReference type="PANTHER" id="PTHR13194">
    <property type="entry name" value="COMPLEX I INTERMEDIATE-ASSOCIATED PROTEIN 30"/>
    <property type="match status" value="1"/>
</dbReference>
<dbReference type="Pfam" id="PF08547">
    <property type="entry name" value="CIA30"/>
    <property type="match status" value="1"/>
</dbReference>
<dbReference type="OrthoDB" id="42561at2759"/>
<keyword evidence="4" id="KW-0143">Chaperone</keyword>
<gene>
    <name evidence="6" type="primary">Mo06094</name>
    <name evidence="6" type="ORF">E5Q_06094</name>
</gene>
<dbReference type="InterPro" id="IPR008979">
    <property type="entry name" value="Galactose-bd-like_sf"/>
</dbReference>